<name>A0A543IIJ9_9ACTN</name>
<dbReference type="CDD" id="cd06587">
    <property type="entry name" value="VOC"/>
    <property type="match status" value="1"/>
</dbReference>
<accession>A0A543IIJ9</accession>
<reference evidence="2 3" key="1">
    <citation type="submission" date="2019-06" db="EMBL/GenBank/DDBJ databases">
        <title>Sequencing the genomes of 1000 actinobacteria strains.</title>
        <authorList>
            <person name="Klenk H.-P."/>
        </authorList>
    </citation>
    <scope>NUCLEOTIDE SEQUENCE [LARGE SCALE GENOMIC DNA]</scope>
    <source>
        <strain evidence="2 3">DSM 45043</strain>
    </source>
</reference>
<gene>
    <name evidence="2" type="ORF">FHX41_4099</name>
</gene>
<dbReference type="PANTHER" id="PTHR35908:SF1">
    <property type="entry name" value="CONSERVED PROTEIN"/>
    <property type="match status" value="1"/>
</dbReference>
<dbReference type="Pfam" id="PF18029">
    <property type="entry name" value="Glyoxalase_6"/>
    <property type="match status" value="1"/>
</dbReference>
<dbReference type="RefSeq" id="WP_185758887.1">
    <property type="nucleotide sequence ID" value="NZ_VFPO01000001.1"/>
</dbReference>
<sequence>MSRADSGTGGVQREVREGIVPKVTNLVIDCADLEVMAAFWGGLLGMKATDVSEDWLDLEPLGGNGPCLSFQRVPEGKTKKNRIHLDLGVPDVEAAGKRAESLGATPASPPMGDPSAPFRVWRDPEGNEFCLCTQT</sequence>
<dbReference type="Gene3D" id="3.10.180.10">
    <property type="entry name" value="2,3-Dihydroxybiphenyl 1,2-Dioxygenase, domain 1"/>
    <property type="match status" value="1"/>
</dbReference>
<feature type="domain" description="VOC" evidence="1">
    <location>
        <begin position="22"/>
        <end position="134"/>
    </location>
</feature>
<comment type="caution">
    <text evidence="2">The sequence shown here is derived from an EMBL/GenBank/DDBJ whole genome shotgun (WGS) entry which is preliminary data.</text>
</comment>
<dbReference type="InterPro" id="IPR041581">
    <property type="entry name" value="Glyoxalase_6"/>
</dbReference>
<protein>
    <submittedName>
        <fullName evidence="2">Putative enzyme related to lactoylglutathione lyase</fullName>
    </submittedName>
</protein>
<keyword evidence="3" id="KW-1185">Reference proteome</keyword>
<evidence type="ECO:0000313" key="2">
    <source>
        <dbReference type="EMBL" id="TQM70376.1"/>
    </source>
</evidence>
<dbReference type="AlphaFoldDB" id="A0A543IIJ9"/>
<dbReference type="PROSITE" id="PS51819">
    <property type="entry name" value="VOC"/>
    <property type="match status" value="1"/>
</dbReference>
<proteinExistence type="predicted"/>
<dbReference type="PANTHER" id="PTHR35908">
    <property type="entry name" value="HYPOTHETICAL FUSION PROTEIN"/>
    <property type="match status" value="1"/>
</dbReference>
<dbReference type="InterPro" id="IPR029068">
    <property type="entry name" value="Glyas_Bleomycin-R_OHBP_Dase"/>
</dbReference>
<dbReference type="GO" id="GO:0016829">
    <property type="term" value="F:lyase activity"/>
    <property type="evidence" value="ECO:0007669"/>
    <property type="project" value="UniProtKB-KW"/>
</dbReference>
<organism evidence="2 3">
    <name type="scientific">Actinomadura hallensis</name>
    <dbReference type="NCBI Taxonomy" id="337895"/>
    <lineage>
        <taxon>Bacteria</taxon>
        <taxon>Bacillati</taxon>
        <taxon>Actinomycetota</taxon>
        <taxon>Actinomycetes</taxon>
        <taxon>Streptosporangiales</taxon>
        <taxon>Thermomonosporaceae</taxon>
        <taxon>Actinomadura</taxon>
    </lineage>
</organism>
<dbReference type="EMBL" id="VFPO01000001">
    <property type="protein sequence ID" value="TQM70376.1"/>
    <property type="molecule type" value="Genomic_DNA"/>
</dbReference>
<dbReference type="SUPFAM" id="SSF54593">
    <property type="entry name" value="Glyoxalase/Bleomycin resistance protein/Dihydroxybiphenyl dioxygenase"/>
    <property type="match status" value="1"/>
</dbReference>
<dbReference type="InterPro" id="IPR037523">
    <property type="entry name" value="VOC_core"/>
</dbReference>
<dbReference type="Proteomes" id="UP000316706">
    <property type="component" value="Unassembled WGS sequence"/>
</dbReference>
<evidence type="ECO:0000313" key="3">
    <source>
        <dbReference type="Proteomes" id="UP000316706"/>
    </source>
</evidence>
<keyword evidence="2" id="KW-0456">Lyase</keyword>
<evidence type="ECO:0000259" key="1">
    <source>
        <dbReference type="PROSITE" id="PS51819"/>
    </source>
</evidence>